<keyword evidence="5 17" id="KW-0732">Signal</keyword>
<feature type="region of interest" description="Disordered" evidence="16">
    <location>
        <begin position="237"/>
        <end position="319"/>
    </location>
</feature>
<evidence type="ECO:0000256" key="13">
    <source>
        <dbReference type="ARBA" id="ARBA00044502"/>
    </source>
</evidence>
<evidence type="ECO:0000256" key="5">
    <source>
        <dbReference type="ARBA" id="ARBA00022729"/>
    </source>
</evidence>
<dbReference type="EC" id="1.14.99.56" evidence="15"/>
<keyword evidence="10" id="KW-1015">Disulfide bond</keyword>
<feature type="compositionally biased region" description="Gly residues" evidence="16">
    <location>
        <begin position="282"/>
        <end position="302"/>
    </location>
</feature>
<dbReference type="Proteomes" id="UP001437256">
    <property type="component" value="Unassembled WGS sequence"/>
</dbReference>
<dbReference type="InterPro" id="IPR049892">
    <property type="entry name" value="AA9"/>
</dbReference>
<feature type="compositionally biased region" description="Low complexity" evidence="16">
    <location>
        <begin position="303"/>
        <end position="314"/>
    </location>
</feature>
<feature type="signal peptide" evidence="17">
    <location>
        <begin position="1"/>
        <end position="19"/>
    </location>
</feature>
<evidence type="ECO:0000256" key="17">
    <source>
        <dbReference type="SAM" id="SignalP"/>
    </source>
</evidence>
<keyword evidence="8" id="KW-0186">Copper</keyword>
<evidence type="ECO:0000256" key="11">
    <source>
        <dbReference type="ARBA" id="ARBA00023277"/>
    </source>
</evidence>
<name>A0ABR3A8K1_9AGAR</name>
<evidence type="ECO:0000313" key="20">
    <source>
        <dbReference type="Proteomes" id="UP001437256"/>
    </source>
</evidence>
<evidence type="ECO:0000256" key="3">
    <source>
        <dbReference type="ARBA" id="ARBA00022525"/>
    </source>
</evidence>
<proteinExistence type="inferred from homology"/>
<feature type="domain" description="Auxiliary Activity family 9 catalytic" evidence="18">
    <location>
        <begin position="20"/>
        <end position="227"/>
    </location>
</feature>
<keyword evidence="9" id="KW-0503">Monooxygenase</keyword>
<evidence type="ECO:0000256" key="15">
    <source>
        <dbReference type="ARBA" id="ARBA00047174"/>
    </source>
</evidence>
<evidence type="ECO:0000256" key="12">
    <source>
        <dbReference type="ARBA" id="ARBA00023326"/>
    </source>
</evidence>
<evidence type="ECO:0000256" key="7">
    <source>
        <dbReference type="ARBA" id="ARBA00023002"/>
    </source>
</evidence>
<comment type="cofactor">
    <cofactor evidence="1">
        <name>Cu(2+)</name>
        <dbReference type="ChEBI" id="CHEBI:29036"/>
    </cofactor>
</comment>
<organism evidence="19 20">
    <name type="scientific">Marasmius tenuissimus</name>
    <dbReference type="NCBI Taxonomy" id="585030"/>
    <lineage>
        <taxon>Eukaryota</taxon>
        <taxon>Fungi</taxon>
        <taxon>Dikarya</taxon>
        <taxon>Basidiomycota</taxon>
        <taxon>Agaricomycotina</taxon>
        <taxon>Agaricomycetes</taxon>
        <taxon>Agaricomycetidae</taxon>
        <taxon>Agaricales</taxon>
        <taxon>Marasmiineae</taxon>
        <taxon>Marasmiaceae</taxon>
        <taxon>Marasmius</taxon>
    </lineage>
</organism>
<keyword evidence="3" id="KW-0964">Secreted</keyword>
<feature type="chain" id="PRO_5046027503" description="lytic cellulose monooxygenase (C4-dehydrogenating)" evidence="17">
    <location>
        <begin position="20"/>
        <end position="374"/>
    </location>
</feature>
<evidence type="ECO:0000256" key="1">
    <source>
        <dbReference type="ARBA" id="ARBA00001973"/>
    </source>
</evidence>
<keyword evidence="6" id="KW-0136">Cellulose degradation</keyword>
<reference evidence="19 20" key="1">
    <citation type="submission" date="2024-05" db="EMBL/GenBank/DDBJ databases">
        <title>A draft genome resource for the thread blight pathogen Marasmius tenuissimus strain MS-2.</title>
        <authorList>
            <person name="Yulfo-Soto G.E."/>
            <person name="Baruah I.K."/>
            <person name="Amoako-Attah I."/>
            <person name="Bukari Y."/>
            <person name="Meinhardt L.W."/>
            <person name="Bailey B.A."/>
            <person name="Cohen S.P."/>
        </authorList>
    </citation>
    <scope>NUCLEOTIDE SEQUENCE [LARGE SCALE GENOMIC DNA]</scope>
    <source>
        <strain evidence="19 20">MS-2</strain>
    </source>
</reference>
<dbReference type="CDD" id="cd21175">
    <property type="entry name" value="LPMO_AA9"/>
    <property type="match status" value="1"/>
</dbReference>
<comment type="subcellular location">
    <subcellularLocation>
        <location evidence="2">Secreted</location>
    </subcellularLocation>
</comment>
<sequence length="374" mass="39803">MMFPSAILLPLLFTTCVTAHGYIAKININGKEFDGNVPNGETKNSIIRQINDVSPVKGAGNPAMFCGPGEKLASDIGNANPGDSISFDWRGGDNSNWPHNTGPMLTYMASCGDQPCNQIDNTNAKWFKIQQVGRKGKGQEWAQADLMNGAVADVKIPSTLAPGNYLIRHEIIGLHLAQEQGGAEFYPGCAQLKIGGNQNGRPNDNELVSFPGAYSDNDSGIKVNAFDANADYDFPGPQIASFVNGSPSNGNGDNGNNNGDNGNNNGNNGNNNGGNSNNGNNNGNGNGQGNNNGNGSGNGQGSDDGQNNNNSSQGASAGTCKLTKRRVVYVSKREDGKYEEVDKMDVVKMYKPRHLSRVMRRLLDNPEFRSAFTH</sequence>
<evidence type="ECO:0000256" key="14">
    <source>
        <dbReference type="ARBA" id="ARBA00045077"/>
    </source>
</evidence>
<evidence type="ECO:0000256" key="6">
    <source>
        <dbReference type="ARBA" id="ARBA00023001"/>
    </source>
</evidence>
<evidence type="ECO:0000256" key="8">
    <source>
        <dbReference type="ARBA" id="ARBA00023008"/>
    </source>
</evidence>
<evidence type="ECO:0000256" key="10">
    <source>
        <dbReference type="ARBA" id="ARBA00023157"/>
    </source>
</evidence>
<dbReference type="PANTHER" id="PTHR33353:SF10">
    <property type="entry name" value="ENDO-BETA-1,4-GLUCANASE D"/>
    <property type="match status" value="1"/>
</dbReference>
<evidence type="ECO:0000256" key="2">
    <source>
        <dbReference type="ARBA" id="ARBA00004613"/>
    </source>
</evidence>
<evidence type="ECO:0000256" key="4">
    <source>
        <dbReference type="ARBA" id="ARBA00022723"/>
    </source>
</evidence>
<evidence type="ECO:0000313" key="19">
    <source>
        <dbReference type="EMBL" id="KAL0069303.1"/>
    </source>
</evidence>
<keyword evidence="12" id="KW-0624">Polysaccharide degradation</keyword>
<evidence type="ECO:0000259" key="18">
    <source>
        <dbReference type="Pfam" id="PF03443"/>
    </source>
</evidence>
<keyword evidence="11" id="KW-0119">Carbohydrate metabolism</keyword>
<keyword evidence="4" id="KW-0479">Metal-binding</keyword>
<keyword evidence="7" id="KW-0560">Oxidoreductase</keyword>
<dbReference type="Pfam" id="PF03443">
    <property type="entry name" value="AA9"/>
    <property type="match status" value="1"/>
</dbReference>
<keyword evidence="20" id="KW-1185">Reference proteome</keyword>
<comment type="caution">
    <text evidence="19">The sequence shown here is derived from an EMBL/GenBank/DDBJ whole genome shotgun (WGS) entry which is preliminary data.</text>
</comment>
<comment type="similarity">
    <text evidence="13">Belongs to the polysaccharide monooxygenase AA9 family.</text>
</comment>
<gene>
    <name evidence="19" type="ORF">AAF712_003668</name>
</gene>
<evidence type="ECO:0000256" key="9">
    <source>
        <dbReference type="ARBA" id="ARBA00023033"/>
    </source>
</evidence>
<protein>
    <recommendedName>
        <fullName evidence="15">lytic cellulose monooxygenase (C4-dehydrogenating)</fullName>
        <ecNumber evidence="15">1.14.99.56</ecNumber>
    </recommendedName>
</protein>
<dbReference type="Gene3D" id="2.70.50.70">
    <property type="match status" value="1"/>
</dbReference>
<dbReference type="EMBL" id="JBBXMP010000013">
    <property type="protein sequence ID" value="KAL0069303.1"/>
    <property type="molecule type" value="Genomic_DNA"/>
</dbReference>
<evidence type="ECO:0000256" key="16">
    <source>
        <dbReference type="SAM" id="MobiDB-lite"/>
    </source>
</evidence>
<dbReference type="PANTHER" id="PTHR33353">
    <property type="entry name" value="PUTATIVE (AFU_ORTHOLOGUE AFUA_1G12560)-RELATED"/>
    <property type="match status" value="1"/>
</dbReference>
<accession>A0ABR3A8K1</accession>
<feature type="compositionally biased region" description="Low complexity" evidence="16">
    <location>
        <begin position="244"/>
        <end position="281"/>
    </location>
</feature>
<dbReference type="InterPro" id="IPR005103">
    <property type="entry name" value="AA9_LPMO"/>
</dbReference>
<comment type="catalytic activity">
    <reaction evidence="14">
        <text>[(1-&gt;4)-beta-D-glucosyl]n+m + reduced acceptor + O2 = 4-dehydro-beta-D-glucosyl-[(1-&gt;4)-beta-D-glucosyl]n-1 + [(1-&gt;4)-beta-D-glucosyl]m + acceptor + H2O.</text>
        <dbReference type="EC" id="1.14.99.56"/>
    </reaction>
</comment>